<dbReference type="Proteomes" id="UP001153076">
    <property type="component" value="Unassembled WGS sequence"/>
</dbReference>
<sequence>METICSWNIRGLNWPNKQEDVKIFLHKKQIGLVGLLETKILTQSDQFIHCKATQNNTMKTFFITFVYGANHELRPLWEDLMHIAKEMDEAWYVLGDFNAVLYPGDRMGGTDELRNNGPYYTWTNKTIWTRIDRGFVNTYWYNAFDICQLNYMAYSLSDHIAMVLNFPWCPKPKPSFQFCNMWIRDPNFLPLMSSLTAQLASHDPNTKLKRLIQTTKTALQKLNNDKYTDLKTQLSRARADLEKVQLMLTYNLGDLETL</sequence>
<organism evidence="3 4">
    <name type="scientific">Carnegiea gigantea</name>
    <dbReference type="NCBI Taxonomy" id="171969"/>
    <lineage>
        <taxon>Eukaryota</taxon>
        <taxon>Viridiplantae</taxon>
        <taxon>Streptophyta</taxon>
        <taxon>Embryophyta</taxon>
        <taxon>Tracheophyta</taxon>
        <taxon>Spermatophyta</taxon>
        <taxon>Magnoliopsida</taxon>
        <taxon>eudicotyledons</taxon>
        <taxon>Gunneridae</taxon>
        <taxon>Pentapetalae</taxon>
        <taxon>Caryophyllales</taxon>
        <taxon>Cactineae</taxon>
        <taxon>Cactaceae</taxon>
        <taxon>Cactoideae</taxon>
        <taxon>Echinocereeae</taxon>
        <taxon>Carnegiea</taxon>
    </lineage>
</organism>
<keyword evidence="1" id="KW-0175">Coiled coil</keyword>
<dbReference type="PANTHER" id="PTHR33710">
    <property type="entry name" value="BNAC02G09200D PROTEIN"/>
    <property type="match status" value="1"/>
</dbReference>
<protein>
    <recommendedName>
        <fullName evidence="2">Endonuclease/exonuclease/phosphatase domain-containing protein</fullName>
    </recommendedName>
</protein>
<evidence type="ECO:0000313" key="3">
    <source>
        <dbReference type="EMBL" id="KAJ8426356.1"/>
    </source>
</evidence>
<dbReference type="InterPro" id="IPR036691">
    <property type="entry name" value="Endo/exonu/phosph_ase_sf"/>
</dbReference>
<name>A0A9Q1GSZ5_9CARY</name>
<keyword evidence="4" id="KW-1185">Reference proteome</keyword>
<dbReference type="AlphaFoldDB" id="A0A9Q1GSZ5"/>
<dbReference type="OrthoDB" id="1302012at2759"/>
<dbReference type="SUPFAM" id="SSF56219">
    <property type="entry name" value="DNase I-like"/>
    <property type="match status" value="1"/>
</dbReference>
<evidence type="ECO:0000259" key="2">
    <source>
        <dbReference type="Pfam" id="PF03372"/>
    </source>
</evidence>
<dbReference type="Pfam" id="PF03372">
    <property type="entry name" value="Exo_endo_phos"/>
    <property type="match status" value="1"/>
</dbReference>
<comment type="caution">
    <text evidence="3">The sequence shown here is derived from an EMBL/GenBank/DDBJ whole genome shotgun (WGS) entry which is preliminary data.</text>
</comment>
<proteinExistence type="predicted"/>
<dbReference type="InterPro" id="IPR005135">
    <property type="entry name" value="Endo/exonuclease/phosphatase"/>
</dbReference>
<evidence type="ECO:0000256" key="1">
    <source>
        <dbReference type="SAM" id="Coils"/>
    </source>
</evidence>
<gene>
    <name evidence="3" type="ORF">Cgig2_021476</name>
</gene>
<dbReference type="Gene3D" id="3.60.10.10">
    <property type="entry name" value="Endonuclease/exonuclease/phosphatase"/>
    <property type="match status" value="1"/>
</dbReference>
<reference evidence="3" key="1">
    <citation type="submission" date="2022-04" db="EMBL/GenBank/DDBJ databases">
        <title>Carnegiea gigantea Genome sequencing and assembly v2.</title>
        <authorList>
            <person name="Copetti D."/>
            <person name="Sanderson M.J."/>
            <person name="Burquez A."/>
            <person name="Wojciechowski M.F."/>
        </authorList>
    </citation>
    <scope>NUCLEOTIDE SEQUENCE</scope>
    <source>
        <strain evidence="3">SGP5-SGP5p</strain>
        <tissue evidence="3">Aerial part</tissue>
    </source>
</reference>
<dbReference type="GO" id="GO:0003824">
    <property type="term" value="F:catalytic activity"/>
    <property type="evidence" value="ECO:0007669"/>
    <property type="project" value="InterPro"/>
</dbReference>
<feature type="domain" description="Endonuclease/exonuclease/phosphatase" evidence="2">
    <location>
        <begin position="5"/>
        <end position="159"/>
    </location>
</feature>
<dbReference type="EMBL" id="JAKOGI010001305">
    <property type="protein sequence ID" value="KAJ8426356.1"/>
    <property type="molecule type" value="Genomic_DNA"/>
</dbReference>
<dbReference type="PANTHER" id="PTHR33710:SF64">
    <property type="entry name" value="ENDONUCLEASE_EXONUCLEASE_PHOSPHATASE DOMAIN-CONTAINING PROTEIN"/>
    <property type="match status" value="1"/>
</dbReference>
<evidence type="ECO:0000313" key="4">
    <source>
        <dbReference type="Proteomes" id="UP001153076"/>
    </source>
</evidence>
<accession>A0A9Q1GSZ5</accession>
<feature type="coiled-coil region" evidence="1">
    <location>
        <begin position="205"/>
        <end position="247"/>
    </location>
</feature>